<feature type="chain" id="PRO_5041997151" evidence="1">
    <location>
        <begin position="17"/>
        <end position="56"/>
    </location>
</feature>
<evidence type="ECO:0000313" key="2">
    <source>
        <dbReference type="EMBL" id="KAI7743615.1"/>
    </source>
</evidence>
<evidence type="ECO:0000256" key="1">
    <source>
        <dbReference type="SAM" id="SignalP"/>
    </source>
</evidence>
<keyword evidence="1" id="KW-0732">Signal</keyword>
<keyword evidence="3" id="KW-1185">Reference proteome</keyword>
<dbReference type="Proteomes" id="UP001206925">
    <property type="component" value="Unassembled WGS sequence"/>
</dbReference>
<name>A0AAD5CMS9_AMBAR</name>
<feature type="signal peptide" evidence="1">
    <location>
        <begin position="1"/>
        <end position="16"/>
    </location>
</feature>
<evidence type="ECO:0000313" key="3">
    <source>
        <dbReference type="Proteomes" id="UP001206925"/>
    </source>
</evidence>
<sequence length="56" mass="6446">MFLGLLLLKILRRLFDRQSNKIPTESPWLHSTPTEGRFNIPKVDLSVGINVIKEVN</sequence>
<accession>A0AAD5CMS9</accession>
<gene>
    <name evidence="2" type="ORF">M8C21_007829</name>
</gene>
<proteinExistence type="predicted"/>
<organism evidence="2 3">
    <name type="scientific">Ambrosia artemisiifolia</name>
    <name type="common">Common ragweed</name>
    <dbReference type="NCBI Taxonomy" id="4212"/>
    <lineage>
        <taxon>Eukaryota</taxon>
        <taxon>Viridiplantae</taxon>
        <taxon>Streptophyta</taxon>
        <taxon>Embryophyta</taxon>
        <taxon>Tracheophyta</taxon>
        <taxon>Spermatophyta</taxon>
        <taxon>Magnoliopsida</taxon>
        <taxon>eudicotyledons</taxon>
        <taxon>Gunneridae</taxon>
        <taxon>Pentapetalae</taxon>
        <taxon>asterids</taxon>
        <taxon>campanulids</taxon>
        <taxon>Asterales</taxon>
        <taxon>Asteraceae</taxon>
        <taxon>Asteroideae</taxon>
        <taxon>Heliantheae alliance</taxon>
        <taxon>Heliantheae</taxon>
        <taxon>Ambrosia</taxon>
    </lineage>
</organism>
<comment type="caution">
    <text evidence="2">The sequence shown here is derived from an EMBL/GenBank/DDBJ whole genome shotgun (WGS) entry which is preliminary data.</text>
</comment>
<reference evidence="2" key="1">
    <citation type="submission" date="2022-06" db="EMBL/GenBank/DDBJ databases">
        <title>Uncovering the hologenomic basis of an extraordinary plant invasion.</title>
        <authorList>
            <person name="Bieker V.C."/>
            <person name="Martin M.D."/>
            <person name="Gilbert T."/>
            <person name="Hodgins K."/>
            <person name="Battlay P."/>
            <person name="Petersen B."/>
            <person name="Wilson J."/>
        </authorList>
    </citation>
    <scope>NUCLEOTIDE SEQUENCE</scope>
    <source>
        <strain evidence="2">AA19_3_7</strain>
        <tissue evidence="2">Leaf</tissue>
    </source>
</reference>
<dbReference type="AlphaFoldDB" id="A0AAD5CMS9"/>
<dbReference type="EMBL" id="JAMZMK010007711">
    <property type="protein sequence ID" value="KAI7743615.1"/>
    <property type="molecule type" value="Genomic_DNA"/>
</dbReference>
<protein>
    <submittedName>
        <fullName evidence="2">Uncharacterized protein</fullName>
    </submittedName>
</protein>